<comment type="caution">
    <text evidence="3">The sequence shown here is derived from an EMBL/GenBank/DDBJ whole genome shotgun (WGS) entry which is preliminary data.</text>
</comment>
<gene>
    <name evidence="3" type="ORF">IED13_07980</name>
</gene>
<dbReference type="Proteomes" id="UP000619295">
    <property type="component" value="Unassembled WGS sequence"/>
</dbReference>
<dbReference type="RefSeq" id="WP_038359123.1">
    <property type="nucleotide sequence ID" value="NZ_JACXWY010000004.1"/>
</dbReference>
<dbReference type="AlphaFoldDB" id="A0A927E7W0"/>
<protein>
    <submittedName>
        <fullName evidence="3">Uncharacterized protein</fullName>
    </submittedName>
</protein>
<keyword evidence="2" id="KW-1133">Transmembrane helix</keyword>
<evidence type="ECO:0000313" key="4">
    <source>
        <dbReference type="Proteomes" id="UP000619295"/>
    </source>
</evidence>
<feature type="transmembrane region" description="Helical" evidence="2">
    <location>
        <begin position="58"/>
        <end position="75"/>
    </location>
</feature>
<evidence type="ECO:0000256" key="2">
    <source>
        <dbReference type="SAM" id="Phobius"/>
    </source>
</evidence>
<keyword evidence="2" id="KW-0472">Membrane</keyword>
<sequence length="81" mass="9031">MSNDPREAAREAEAKAALERVKRDSETLLGSSMGRAADHFSGTDAPEGDRIELWGRRIGRALSLLGVIVLAWWLGHQLKFW</sequence>
<keyword evidence="2" id="KW-0812">Transmembrane</keyword>
<reference evidence="3" key="1">
    <citation type="submission" date="2020-09" db="EMBL/GenBank/DDBJ databases">
        <title>Bosea spartocytisi sp. nov. a root nodule endophyte of Spartocytisus supranubius in the high mountain ecosystem fo the Teide National Park (Canary Islands, Spain).</title>
        <authorList>
            <person name="Pulido-Suarez L."/>
            <person name="Peix A."/>
            <person name="Igual J.M."/>
            <person name="Socas-Perez N."/>
            <person name="Velazquez E."/>
            <person name="Flores-Felix J.D."/>
            <person name="Leon-Barrios M."/>
        </authorList>
    </citation>
    <scope>NUCLEOTIDE SEQUENCE</scope>
    <source>
        <strain evidence="3">SSUT16</strain>
    </source>
</reference>
<evidence type="ECO:0000313" key="3">
    <source>
        <dbReference type="EMBL" id="MBD3845632.1"/>
    </source>
</evidence>
<evidence type="ECO:0000256" key="1">
    <source>
        <dbReference type="SAM" id="MobiDB-lite"/>
    </source>
</evidence>
<accession>A0A927E7W0</accession>
<name>A0A927E7W0_9HYPH</name>
<proteinExistence type="predicted"/>
<organism evidence="3 4">
    <name type="scientific">Bosea spartocytisi</name>
    <dbReference type="NCBI Taxonomy" id="2773451"/>
    <lineage>
        <taxon>Bacteria</taxon>
        <taxon>Pseudomonadati</taxon>
        <taxon>Pseudomonadota</taxon>
        <taxon>Alphaproteobacteria</taxon>
        <taxon>Hyphomicrobiales</taxon>
        <taxon>Boseaceae</taxon>
        <taxon>Bosea</taxon>
    </lineage>
</organism>
<feature type="region of interest" description="Disordered" evidence="1">
    <location>
        <begin position="26"/>
        <end position="47"/>
    </location>
</feature>
<keyword evidence="4" id="KW-1185">Reference proteome</keyword>
<dbReference type="EMBL" id="JACXWY010000004">
    <property type="protein sequence ID" value="MBD3845632.1"/>
    <property type="molecule type" value="Genomic_DNA"/>
</dbReference>